<dbReference type="Proteomes" id="UP000600139">
    <property type="component" value="Unassembled WGS sequence"/>
</dbReference>
<evidence type="ECO:0000313" key="3">
    <source>
        <dbReference type="Proteomes" id="UP000600139"/>
    </source>
</evidence>
<dbReference type="InterPro" id="IPR036249">
    <property type="entry name" value="Thioredoxin-like_sf"/>
</dbReference>
<dbReference type="AlphaFoldDB" id="A0A934R1U4"/>
<feature type="chain" id="PRO_5037047556" description="Thioredoxin domain-containing protein" evidence="1">
    <location>
        <begin position="19"/>
        <end position="320"/>
    </location>
</feature>
<dbReference type="Gene3D" id="3.40.30.10">
    <property type="entry name" value="Glutaredoxin"/>
    <property type="match status" value="1"/>
</dbReference>
<evidence type="ECO:0000256" key="1">
    <source>
        <dbReference type="SAM" id="SignalP"/>
    </source>
</evidence>
<keyword evidence="3" id="KW-1185">Reference proteome</keyword>
<dbReference type="SUPFAM" id="SSF52833">
    <property type="entry name" value="Thioredoxin-like"/>
    <property type="match status" value="1"/>
</dbReference>
<proteinExistence type="predicted"/>
<dbReference type="RefSeq" id="WP_200350357.1">
    <property type="nucleotide sequence ID" value="NZ_BAABHZ010000012.1"/>
</dbReference>
<organism evidence="2 3">
    <name type="scientific">Luteolibacter yonseiensis</name>
    <dbReference type="NCBI Taxonomy" id="1144680"/>
    <lineage>
        <taxon>Bacteria</taxon>
        <taxon>Pseudomonadati</taxon>
        <taxon>Verrucomicrobiota</taxon>
        <taxon>Verrucomicrobiia</taxon>
        <taxon>Verrucomicrobiales</taxon>
        <taxon>Verrucomicrobiaceae</taxon>
        <taxon>Luteolibacter</taxon>
    </lineage>
</organism>
<evidence type="ECO:0008006" key="4">
    <source>
        <dbReference type="Google" id="ProtNLM"/>
    </source>
</evidence>
<keyword evidence="1" id="KW-0732">Signal</keyword>
<dbReference type="EMBL" id="JAENIK010000008">
    <property type="protein sequence ID" value="MBK1815396.1"/>
    <property type="molecule type" value="Genomic_DNA"/>
</dbReference>
<name>A0A934R1U4_9BACT</name>
<gene>
    <name evidence="2" type="ORF">JIN84_07210</name>
</gene>
<comment type="caution">
    <text evidence="2">The sequence shown here is derived from an EMBL/GenBank/DDBJ whole genome shotgun (WGS) entry which is preliminary data.</text>
</comment>
<reference evidence="2" key="1">
    <citation type="submission" date="2021-01" db="EMBL/GenBank/DDBJ databases">
        <title>Modified the classification status of verrucomicrobia.</title>
        <authorList>
            <person name="Feng X."/>
        </authorList>
    </citation>
    <scope>NUCLEOTIDE SEQUENCE</scope>
    <source>
        <strain evidence="2">JCM 18052</strain>
    </source>
</reference>
<accession>A0A934R1U4</accession>
<sequence length="320" mass="35062">MRILPTLLPVLLLTSAFAQTEPAAEAPGASAKEAALDNLLSERNSDKALEEVIEAARKNGISEQAILEARFLYHVDRREDDEVAAMLPEFTKQSESFKLADSAIFSVREDWLAVCEYVQAIAALKKSDKAGFKTHITEAFWLSPRQASAFAPHIERMRLEESMSSVKIDFETKLASVTGGDPVALKSLLKDNKAMIMQFWSPSSRESEATLPDYAIAAKALGEKGIAMVTIIPDDSAKALADARRMIAPLGAKPPGAWLVDQKENPLARQLRVQALPLFVLVSKEGRVLFNGDPTDDGLWDALLKIDPQIQRPESHGIGE</sequence>
<evidence type="ECO:0000313" key="2">
    <source>
        <dbReference type="EMBL" id="MBK1815396.1"/>
    </source>
</evidence>
<protein>
    <recommendedName>
        <fullName evidence="4">Thioredoxin domain-containing protein</fullName>
    </recommendedName>
</protein>
<feature type="signal peptide" evidence="1">
    <location>
        <begin position="1"/>
        <end position="18"/>
    </location>
</feature>